<comment type="subcellular location">
    <subcellularLocation>
        <location evidence="1 7">Cell membrane</location>
        <topology evidence="1 7">Multi-pass membrane protein</topology>
    </subcellularLocation>
</comment>
<keyword evidence="5 7" id="KW-1133">Transmembrane helix</keyword>
<keyword evidence="10" id="KW-1185">Reference proteome</keyword>
<dbReference type="InterPro" id="IPR035906">
    <property type="entry name" value="MetI-like_sf"/>
</dbReference>
<dbReference type="RefSeq" id="WP_377565879.1">
    <property type="nucleotide sequence ID" value="NZ_JBHTJZ010000024.1"/>
</dbReference>
<feature type="transmembrane region" description="Helical" evidence="7">
    <location>
        <begin position="213"/>
        <end position="233"/>
    </location>
</feature>
<evidence type="ECO:0000313" key="10">
    <source>
        <dbReference type="Proteomes" id="UP001596989"/>
    </source>
</evidence>
<evidence type="ECO:0000313" key="9">
    <source>
        <dbReference type="EMBL" id="MFD0960923.1"/>
    </source>
</evidence>
<dbReference type="Proteomes" id="UP001596989">
    <property type="component" value="Unassembled WGS sequence"/>
</dbReference>
<feature type="transmembrane region" description="Helical" evidence="7">
    <location>
        <begin position="270"/>
        <end position="292"/>
    </location>
</feature>
<keyword evidence="2 7" id="KW-0813">Transport</keyword>
<feature type="transmembrane region" description="Helical" evidence="7">
    <location>
        <begin position="15"/>
        <end position="42"/>
    </location>
</feature>
<dbReference type="Gene3D" id="1.10.3720.10">
    <property type="entry name" value="MetI-like"/>
    <property type="match status" value="1"/>
</dbReference>
<evidence type="ECO:0000259" key="8">
    <source>
        <dbReference type="PROSITE" id="PS50928"/>
    </source>
</evidence>
<dbReference type="PANTHER" id="PTHR43227:SF11">
    <property type="entry name" value="BLL4140 PROTEIN"/>
    <property type="match status" value="1"/>
</dbReference>
<gene>
    <name evidence="9" type="ORF">ACFQ2I_16150</name>
</gene>
<evidence type="ECO:0000256" key="4">
    <source>
        <dbReference type="ARBA" id="ARBA00022692"/>
    </source>
</evidence>
<sequence length="302" mass="34196">MNLNRLMIKCYRQRYLLLMTLPGFAVVLIFKYIPIYGILIAFKNYDVATGIMNSPWVGFKHFYSFFHNPLSLRLIKNTFLLGIYSLFWGFPAPLILALLLNEVKNKLFKRGVQTIVYFPHFLSVVIIVGFIKEFTALDGLFNQIAGWFGAEAVPMLSKSEYFRTLFIGSGIWQGVGWGTIIYLAALSGVDVVLHEAATIDGANRWQRLRHITWPAIIPATTILLILSLGSIVGTDFQKIILLYNPVIYETADVIDTYVYRQGILGAQYEYSTAVGLMLSVIAFIFVASGNWFSRKVSDTSLW</sequence>
<comment type="similarity">
    <text evidence="7">Belongs to the binding-protein-dependent transport system permease family.</text>
</comment>
<feature type="transmembrane region" description="Helical" evidence="7">
    <location>
        <begin position="112"/>
        <end position="131"/>
    </location>
</feature>
<organism evidence="9 10">
    <name type="scientific">Paenibacillus chungangensis</name>
    <dbReference type="NCBI Taxonomy" id="696535"/>
    <lineage>
        <taxon>Bacteria</taxon>
        <taxon>Bacillati</taxon>
        <taxon>Bacillota</taxon>
        <taxon>Bacilli</taxon>
        <taxon>Bacillales</taxon>
        <taxon>Paenibacillaceae</taxon>
        <taxon>Paenibacillus</taxon>
    </lineage>
</organism>
<dbReference type="CDD" id="cd06261">
    <property type="entry name" value="TM_PBP2"/>
    <property type="match status" value="1"/>
</dbReference>
<evidence type="ECO:0000256" key="5">
    <source>
        <dbReference type="ARBA" id="ARBA00022989"/>
    </source>
</evidence>
<dbReference type="Pfam" id="PF00528">
    <property type="entry name" value="BPD_transp_1"/>
    <property type="match status" value="1"/>
</dbReference>
<dbReference type="InterPro" id="IPR000515">
    <property type="entry name" value="MetI-like"/>
</dbReference>
<evidence type="ECO:0000256" key="3">
    <source>
        <dbReference type="ARBA" id="ARBA00022475"/>
    </source>
</evidence>
<dbReference type="PROSITE" id="PS50928">
    <property type="entry name" value="ABC_TM1"/>
    <property type="match status" value="1"/>
</dbReference>
<name>A0ABW3HTR0_9BACL</name>
<evidence type="ECO:0000256" key="6">
    <source>
        <dbReference type="ARBA" id="ARBA00023136"/>
    </source>
</evidence>
<feature type="transmembrane region" description="Helical" evidence="7">
    <location>
        <begin position="79"/>
        <end position="100"/>
    </location>
</feature>
<evidence type="ECO:0000256" key="1">
    <source>
        <dbReference type="ARBA" id="ARBA00004651"/>
    </source>
</evidence>
<dbReference type="SUPFAM" id="SSF161098">
    <property type="entry name" value="MetI-like"/>
    <property type="match status" value="1"/>
</dbReference>
<keyword evidence="4 7" id="KW-0812">Transmembrane</keyword>
<keyword evidence="6 7" id="KW-0472">Membrane</keyword>
<feature type="transmembrane region" description="Helical" evidence="7">
    <location>
        <begin position="171"/>
        <end position="193"/>
    </location>
</feature>
<dbReference type="EMBL" id="JBHTJZ010000024">
    <property type="protein sequence ID" value="MFD0960923.1"/>
    <property type="molecule type" value="Genomic_DNA"/>
</dbReference>
<evidence type="ECO:0000256" key="2">
    <source>
        <dbReference type="ARBA" id="ARBA00022448"/>
    </source>
</evidence>
<evidence type="ECO:0000256" key="7">
    <source>
        <dbReference type="RuleBase" id="RU363032"/>
    </source>
</evidence>
<keyword evidence="3" id="KW-1003">Cell membrane</keyword>
<protein>
    <submittedName>
        <fullName evidence="9">ABC transporter permease</fullName>
    </submittedName>
</protein>
<comment type="caution">
    <text evidence="9">The sequence shown here is derived from an EMBL/GenBank/DDBJ whole genome shotgun (WGS) entry which is preliminary data.</text>
</comment>
<accession>A0ABW3HTR0</accession>
<dbReference type="PANTHER" id="PTHR43227">
    <property type="entry name" value="BLL4140 PROTEIN"/>
    <property type="match status" value="1"/>
</dbReference>
<dbReference type="InterPro" id="IPR050809">
    <property type="entry name" value="UgpAE/MalFG_permease"/>
</dbReference>
<reference evidence="10" key="1">
    <citation type="journal article" date="2019" name="Int. J. Syst. Evol. Microbiol.">
        <title>The Global Catalogue of Microorganisms (GCM) 10K type strain sequencing project: providing services to taxonomists for standard genome sequencing and annotation.</title>
        <authorList>
            <consortium name="The Broad Institute Genomics Platform"/>
            <consortium name="The Broad Institute Genome Sequencing Center for Infectious Disease"/>
            <person name="Wu L."/>
            <person name="Ma J."/>
        </authorList>
    </citation>
    <scope>NUCLEOTIDE SEQUENCE [LARGE SCALE GENOMIC DNA]</scope>
    <source>
        <strain evidence="10">CCUG 59129</strain>
    </source>
</reference>
<proteinExistence type="inferred from homology"/>
<feature type="domain" description="ABC transmembrane type-1" evidence="8">
    <location>
        <begin position="75"/>
        <end position="289"/>
    </location>
</feature>